<accession>A0AAI9XZL8</accession>
<dbReference type="EMBL" id="MPDP01000263">
    <property type="protein sequence ID" value="KAK1465289.1"/>
    <property type="molecule type" value="Genomic_DNA"/>
</dbReference>
<dbReference type="AlphaFoldDB" id="A0AAI9XZL8"/>
<name>A0AAI9XZL8_9PEZI</name>
<organism evidence="1 2">
    <name type="scientific">Colletotrichum cuscutae</name>
    <dbReference type="NCBI Taxonomy" id="1209917"/>
    <lineage>
        <taxon>Eukaryota</taxon>
        <taxon>Fungi</taxon>
        <taxon>Dikarya</taxon>
        <taxon>Ascomycota</taxon>
        <taxon>Pezizomycotina</taxon>
        <taxon>Sordariomycetes</taxon>
        <taxon>Hypocreomycetidae</taxon>
        <taxon>Glomerellales</taxon>
        <taxon>Glomerellaceae</taxon>
        <taxon>Colletotrichum</taxon>
        <taxon>Colletotrichum acutatum species complex</taxon>
    </lineage>
</organism>
<reference evidence="1" key="1">
    <citation type="submission" date="2016-11" db="EMBL/GenBank/DDBJ databases">
        <title>The genome sequence of Colletotrichum cuscutae.</title>
        <authorList>
            <person name="Baroncelli R."/>
        </authorList>
    </citation>
    <scope>NUCLEOTIDE SEQUENCE</scope>
    <source>
        <strain evidence="1">IMI 304802</strain>
    </source>
</reference>
<gene>
    <name evidence="1" type="ORF">CCUS01_07695</name>
</gene>
<keyword evidence="2" id="KW-1185">Reference proteome</keyword>
<protein>
    <submittedName>
        <fullName evidence="1">Uncharacterized protein</fullName>
    </submittedName>
</protein>
<evidence type="ECO:0000313" key="2">
    <source>
        <dbReference type="Proteomes" id="UP001239213"/>
    </source>
</evidence>
<evidence type="ECO:0000313" key="1">
    <source>
        <dbReference type="EMBL" id="KAK1465289.1"/>
    </source>
</evidence>
<sequence>MDTPTVSIDYFFSRFSNFSTFPHIRGIYYKYLLT</sequence>
<proteinExistence type="predicted"/>
<dbReference type="Proteomes" id="UP001239213">
    <property type="component" value="Unassembled WGS sequence"/>
</dbReference>
<comment type="caution">
    <text evidence="1">The sequence shown here is derived from an EMBL/GenBank/DDBJ whole genome shotgun (WGS) entry which is preliminary data.</text>
</comment>